<dbReference type="InterPro" id="IPR021225">
    <property type="entry name" value="Tlde1_dom"/>
</dbReference>
<evidence type="ECO:0000313" key="3">
    <source>
        <dbReference type="Proteomes" id="UP001156318"/>
    </source>
</evidence>
<organism evidence="2 3">
    <name type="scientific">Siccibacter colletis</name>
    <dbReference type="NCBI Taxonomy" id="1505757"/>
    <lineage>
        <taxon>Bacteria</taxon>
        <taxon>Pseudomonadati</taxon>
        <taxon>Pseudomonadota</taxon>
        <taxon>Gammaproteobacteria</taxon>
        <taxon>Enterobacterales</taxon>
        <taxon>Enterobacteriaceae</taxon>
        <taxon>Siccibacter</taxon>
    </lineage>
</organism>
<proteinExistence type="predicted"/>
<reference evidence="2 3" key="1">
    <citation type="submission" date="2021-05" db="EMBL/GenBank/DDBJ databases">
        <title>Isolation, identification, and the growth promoting effects of Pantoea dispersa strain YSD J2 from the aboveground leaves of Cyperus esculentus L.Var. Sativus.</title>
        <authorList>
            <person name="Wang S."/>
            <person name="Tang X.M."/>
            <person name="Huang Y.N."/>
        </authorList>
    </citation>
    <scope>NUCLEOTIDE SEQUENCE [LARGE SCALE GENOMIC DNA]</scope>
    <source>
        <strain evidence="3">YSD YN2</strain>
    </source>
</reference>
<evidence type="ECO:0000313" key="2">
    <source>
        <dbReference type="EMBL" id="UYU30979.1"/>
    </source>
</evidence>
<dbReference type="RefSeq" id="WP_264384549.1">
    <property type="nucleotide sequence ID" value="NZ_CP074352.1"/>
</dbReference>
<dbReference type="Proteomes" id="UP001156318">
    <property type="component" value="Chromosome"/>
</dbReference>
<accession>A0ABY6JB60</accession>
<feature type="domain" description="Tlde1" evidence="1">
    <location>
        <begin position="24"/>
        <end position="151"/>
    </location>
</feature>
<dbReference type="Pfam" id="PF10908">
    <property type="entry name" value="Tlde1_dom"/>
    <property type="match status" value="1"/>
</dbReference>
<evidence type="ECO:0000259" key="1">
    <source>
        <dbReference type="Pfam" id="PF10908"/>
    </source>
</evidence>
<name>A0ABY6JB60_9ENTR</name>
<keyword evidence="3" id="KW-1185">Reference proteome</keyword>
<sequence>MALNGNFVINDADYSPLTIYGVGTFLAFSGNGAYRNRGGCVSRPQAGPVAPGRYWVVDRPSGGIKSKFRAGVADLVNSAVNGATFKHSDWFALYRDDWNIDDEVWVEHVKRGHFRLHPGVLSEGCITLPHESDFACIRNALLRTKKIAVHCMKNLMAFGMIEVVAYGKKCP</sequence>
<gene>
    <name evidence="2" type="ORF">KFZ77_14090</name>
</gene>
<dbReference type="EMBL" id="CP074352">
    <property type="protein sequence ID" value="UYU30979.1"/>
    <property type="molecule type" value="Genomic_DNA"/>
</dbReference>
<protein>
    <submittedName>
        <fullName evidence="2">DUF2778 domain-containing protein</fullName>
    </submittedName>
</protein>